<protein>
    <recommendedName>
        <fullName evidence="1">ApeI dehydratase-like domain-containing protein</fullName>
    </recommendedName>
</protein>
<dbReference type="Gene3D" id="3.10.129.10">
    <property type="entry name" value="Hotdog Thioesterase"/>
    <property type="match status" value="1"/>
</dbReference>
<dbReference type="EMBL" id="BLJN01000001">
    <property type="protein sequence ID" value="GFE78721.1"/>
    <property type="molecule type" value="Genomic_DNA"/>
</dbReference>
<organism evidence="2 3">
    <name type="scientific">Steroidobacter agaridevorans</name>
    <dbReference type="NCBI Taxonomy" id="2695856"/>
    <lineage>
        <taxon>Bacteria</taxon>
        <taxon>Pseudomonadati</taxon>
        <taxon>Pseudomonadota</taxon>
        <taxon>Gammaproteobacteria</taxon>
        <taxon>Steroidobacterales</taxon>
        <taxon>Steroidobacteraceae</taxon>
        <taxon>Steroidobacter</taxon>
    </lineage>
</organism>
<evidence type="ECO:0000313" key="3">
    <source>
        <dbReference type="Proteomes" id="UP000445000"/>
    </source>
</evidence>
<proteinExistence type="predicted"/>
<dbReference type="SUPFAM" id="SSF54637">
    <property type="entry name" value="Thioesterase/thiol ester dehydrase-isomerase"/>
    <property type="match status" value="1"/>
</dbReference>
<dbReference type="Proteomes" id="UP000445000">
    <property type="component" value="Unassembled WGS sequence"/>
</dbReference>
<dbReference type="RefSeq" id="WP_161810583.1">
    <property type="nucleotide sequence ID" value="NZ_BLJN01000001.1"/>
</dbReference>
<dbReference type="AlphaFoldDB" id="A0A829Y6S2"/>
<comment type="caution">
    <text evidence="2">The sequence shown here is derived from an EMBL/GenBank/DDBJ whole genome shotgun (WGS) entry which is preliminary data.</text>
</comment>
<sequence length="107" mass="11413">MNPAAHATVLRIAANHPSLPGHFPGQPIVPGVVLIDCVLQEAERWLQRPVHVLALPNAKFTAPLLPDQAAELQLKLDADELRFTLSRDGAALAQGLFRIAPMGNAAA</sequence>
<dbReference type="Pfam" id="PF22818">
    <property type="entry name" value="ApeI-like"/>
    <property type="match status" value="1"/>
</dbReference>
<gene>
    <name evidence="2" type="ORF">GCM10011487_07210</name>
</gene>
<feature type="domain" description="ApeI dehydratase-like" evidence="1">
    <location>
        <begin position="8"/>
        <end position="95"/>
    </location>
</feature>
<keyword evidence="3" id="KW-1185">Reference proteome</keyword>
<dbReference type="InterPro" id="IPR054545">
    <property type="entry name" value="ApeI-like"/>
</dbReference>
<evidence type="ECO:0000259" key="1">
    <source>
        <dbReference type="Pfam" id="PF22818"/>
    </source>
</evidence>
<name>A0A829Y6S2_9GAMM</name>
<evidence type="ECO:0000313" key="2">
    <source>
        <dbReference type="EMBL" id="GFE78721.1"/>
    </source>
</evidence>
<dbReference type="InterPro" id="IPR029069">
    <property type="entry name" value="HotDog_dom_sf"/>
</dbReference>
<accession>A0A829Y6S2</accession>
<reference evidence="3" key="1">
    <citation type="submission" date="2020-01" db="EMBL/GenBank/DDBJ databases">
        <title>'Steroidobacter agaridevorans' sp. nov., agar-degrading bacteria isolated from rhizosphere soils.</title>
        <authorList>
            <person name="Ikenaga M."/>
            <person name="Kataoka M."/>
            <person name="Murouchi A."/>
            <person name="Katsuragi S."/>
            <person name="Sakai M."/>
        </authorList>
    </citation>
    <scope>NUCLEOTIDE SEQUENCE [LARGE SCALE GENOMIC DNA]</scope>
    <source>
        <strain evidence="3">YU21-B</strain>
    </source>
</reference>